<dbReference type="FunFam" id="1.10.510.10:FF:000554">
    <property type="entry name" value="Predicted protein"/>
    <property type="match status" value="1"/>
</dbReference>
<name>A0AA35WUW1_GEOBA</name>
<sequence length="234" mass="26965">MKDFQHPHILGLLGVCFDTPDNSPYIILPFMANGSVKTFLRAKRVHPTNFDDFPVGLTFGDLVRMCMEIAEGMKYLTDNKFVHRDLAARNCMVNEEGMVLVGDFGLARDVYNIEYYRSGGNTRLPVKWMPPETMNDGISNEKTDVWSYGVTCWEVFSLGRNPYPGIENHEILQHISSGGRLKKPTLCPDKLYTLLLQCWSSLPEDRPSFTELWVLLKEYWDEEHLYVVQSFQVQ</sequence>
<keyword evidence="5" id="KW-0067">ATP-binding</keyword>
<dbReference type="PROSITE" id="PS50011">
    <property type="entry name" value="PROTEIN_KINASE_DOM"/>
    <property type="match status" value="1"/>
</dbReference>
<dbReference type="GO" id="GO:0043235">
    <property type="term" value="C:receptor complex"/>
    <property type="evidence" value="ECO:0007669"/>
    <property type="project" value="TreeGrafter"/>
</dbReference>
<dbReference type="InterPro" id="IPR020635">
    <property type="entry name" value="Tyr_kinase_cat_dom"/>
</dbReference>
<dbReference type="PRINTS" id="PR00109">
    <property type="entry name" value="TYRKINASE"/>
</dbReference>
<dbReference type="InterPro" id="IPR011009">
    <property type="entry name" value="Kinase-like_dom_sf"/>
</dbReference>
<evidence type="ECO:0000256" key="5">
    <source>
        <dbReference type="ARBA" id="ARBA00022840"/>
    </source>
</evidence>
<dbReference type="CDD" id="cd00192">
    <property type="entry name" value="PTKc"/>
    <property type="match status" value="1"/>
</dbReference>
<evidence type="ECO:0000313" key="9">
    <source>
        <dbReference type="EMBL" id="CAI8029756.1"/>
    </source>
</evidence>
<dbReference type="InterPro" id="IPR001245">
    <property type="entry name" value="Ser-Thr/Tyr_kinase_cat_dom"/>
</dbReference>
<dbReference type="PIRSF" id="PIRSF000654">
    <property type="entry name" value="Integrin-linked_kinase"/>
    <property type="match status" value="1"/>
</dbReference>
<dbReference type="GO" id="GO:0005524">
    <property type="term" value="F:ATP binding"/>
    <property type="evidence" value="ECO:0007669"/>
    <property type="project" value="UniProtKB-KW"/>
</dbReference>
<dbReference type="GO" id="GO:0007169">
    <property type="term" value="P:cell surface receptor protein tyrosine kinase signaling pathway"/>
    <property type="evidence" value="ECO:0007669"/>
    <property type="project" value="InterPro"/>
</dbReference>
<dbReference type="InterPro" id="IPR000719">
    <property type="entry name" value="Prot_kinase_dom"/>
</dbReference>
<evidence type="ECO:0000256" key="6">
    <source>
        <dbReference type="ARBA" id="ARBA00023137"/>
    </source>
</evidence>
<reference evidence="9" key="1">
    <citation type="submission" date="2023-03" db="EMBL/GenBank/DDBJ databases">
        <authorList>
            <person name="Steffen K."/>
            <person name="Cardenas P."/>
        </authorList>
    </citation>
    <scope>NUCLEOTIDE SEQUENCE</scope>
</reference>
<evidence type="ECO:0000313" key="10">
    <source>
        <dbReference type="Proteomes" id="UP001174909"/>
    </source>
</evidence>
<dbReference type="PANTHER" id="PTHR24416">
    <property type="entry name" value="TYROSINE-PROTEIN KINASE RECEPTOR"/>
    <property type="match status" value="1"/>
</dbReference>
<feature type="domain" description="Protein kinase" evidence="8">
    <location>
        <begin position="1"/>
        <end position="227"/>
    </location>
</feature>
<dbReference type="PANTHER" id="PTHR24416:SF611">
    <property type="entry name" value="TYROSINE-PROTEIN KINASE TRANSMEMBRANE RECEPTOR ROR"/>
    <property type="match status" value="1"/>
</dbReference>
<protein>
    <recommendedName>
        <fullName evidence="1">receptor protein-tyrosine kinase</fullName>
        <ecNumber evidence="1">2.7.10.1</ecNumber>
    </recommendedName>
</protein>
<keyword evidence="6" id="KW-0829">Tyrosine-protein kinase</keyword>
<dbReference type="PROSITE" id="PS00239">
    <property type="entry name" value="RECEPTOR_TYR_KIN_II"/>
    <property type="match status" value="1"/>
</dbReference>
<proteinExistence type="predicted"/>
<dbReference type="Proteomes" id="UP001174909">
    <property type="component" value="Unassembled WGS sequence"/>
</dbReference>
<dbReference type="EMBL" id="CASHTH010002432">
    <property type="protein sequence ID" value="CAI8029756.1"/>
    <property type="molecule type" value="Genomic_DNA"/>
</dbReference>
<dbReference type="Pfam" id="PF07714">
    <property type="entry name" value="PK_Tyr_Ser-Thr"/>
    <property type="match status" value="1"/>
</dbReference>
<keyword evidence="4 9" id="KW-0418">Kinase</keyword>
<evidence type="ECO:0000256" key="3">
    <source>
        <dbReference type="ARBA" id="ARBA00022741"/>
    </source>
</evidence>
<dbReference type="GO" id="GO:0005886">
    <property type="term" value="C:plasma membrane"/>
    <property type="evidence" value="ECO:0007669"/>
    <property type="project" value="TreeGrafter"/>
</dbReference>
<comment type="caution">
    <text evidence="9">The sequence shown here is derived from an EMBL/GenBank/DDBJ whole genome shotgun (WGS) entry which is preliminary data.</text>
</comment>
<evidence type="ECO:0000256" key="2">
    <source>
        <dbReference type="ARBA" id="ARBA00022679"/>
    </source>
</evidence>
<organism evidence="9 10">
    <name type="scientific">Geodia barretti</name>
    <name type="common">Barrett's horny sponge</name>
    <dbReference type="NCBI Taxonomy" id="519541"/>
    <lineage>
        <taxon>Eukaryota</taxon>
        <taxon>Metazoa</taxon>
        <taxon>Porifera</taxon>
        <taxon>Demospongiae</taxon>
        <taxon>Heteroscleromorpha</taxon>
        <taxon>Tetractinellida</taxon>
        <taxon>Astrophorina</taxon>
        <taxon>Geodiidae</taxon>
        <taxon>Geodia</taxon>
    </lineage>
</organism>
<dbReference type="EC" id="2.7.10.1" evidence="1"/>
<dbReference type="AlphaFoldDB" id="A0AA35WUW1"/>
<evidence type="ECO:0000256" key="4">
    <source>
        <dbReference type="ARBA" id="ARBA00022777"/>
    </source>
</evidence>
<gene>
    <name evidence="9" type="ORF">GBAR_LOCUS16875</name>
</gene>
<comment type="catalytic activity">
    <reaction evidence="7">
        <text>L-tyrosyl-[protein] + ATP = O-phospho-L-tyrosyl-[protein] + ADP + H(+)</text>
        <dbReference type="Rhea" id="RHEA:10596"/>
        <dbReference type="Rhea" id="RHEA-COMP:10136"/>
        <dbReference type="Rhea" id="RHEA-COMP:20101"/>
        <dbReference type="ChEBI" id="CHEBI:15378"/>
        <dbReference type="ChEBI" id="CHEBI:30616"/>
        <dbReference type="ChEBI" id="CHEBI:46858"/>
        <dbReference type="ChEBI" id="CHEBI:61978"/>
        <dbReference type="ChEBI" id="CHEBI:456216"/>
        <dbReference type="EC" id="2.7.10.1"/>
    </reaction>
</comment>
<keyword evidence="9" id="KW-0675">Receptor</keyword>
<dbReference type="PROSITE" id="PS00109">
    <property type="entry name" value="PROTEIN_KINASE_TYR"/>
    <property type="match status" value="1"/>
</dbReference>
<evidence type="ECO:0000256" key="7">
    <source>
        <dbReference type="ARBA" id="ARBA00051243"/>
    </source>
</evidence>
<dbReference type="GO" id="GO:0004714">
    <property type="term" value="F:transmembrane receptor protein tyrosine kinase activity"/>
    <property type="evidence" value="ECO:0007669"/>
    <property type="project" value="UniProtKB-EC"/>
</dbReference>
<accession>A0AA35WUW1</accession>
<dbReference type="SMART" id="SM00219">
    <property type="entry name" value="TyrKc"/>
    <property type="match status" value="1"/>
</dbReference>
<dbReference type="SUPFAM" id="SSF56112">
    <property type="entry name" value="Protein kinase-like (PK-like)"/>
    <property type="match status" value="1"/>
</dbReference>
<keyword evidence="2" id="KW-0808">Transferase</keyword>
<dbReference type="InterPro" id="IPR002011">
    <property type="entry name" value="Tyr_kinase_rcpt_2_CS"/>
</dbReference>
<keyword evidence="3" id="KW-0547">Nucleotide-binding</keyword>
<dbReference type="InterPro" id="IPR008266">
    <property type="entry name" value="Tyr_kinase_AS"/>
</dbReference>
<evidence type="ECO:0000256" key="1">
    <source>
        <dbReference type="ARBA" id="ARBA00011902"/>
    </source>
</evidence>
<evidence type="ECO:0000259" key="8">
    <source>
        <dbReference type="PROSITE" id="PS50011"/>
    </source>
</evidence>
<dbReference type="InterPro" id="IPR050122">
    <property type="entry name" value="RTK"/>
</dbReference>
<keyword evidence="10" id="KW-1185">Reference proteome</keyword>
<dbReference type="Gene3D" id="1.10.510.10">
    <property type="entry name" value="Transferase(Phosphotransferase) domain 1"/>
    <property type="match status" value="1"/>
</dbReference>